<comment type="caution">
    <text evidence="1">The sequence shown here is derived from an EMBL/GenBank/DDBJ whole genome shotgun (WGS) entry which is preliminary data.</text>
</comment>
<dbReference type="EMBL" id="JACIGM010000014">
    <property type="protein sequence ID" value="MBB4277631.1"/>
    <property type="molecule type" value="Genomic_DNA"/>
</dbReference>
<name>A0A7W6RS58_9HYPH</name>
<sequence>MAASLAKPMKFGSSLSYRLAGGCKARCRWTRWRQFPPRHKWSASKPCRRSWHQPRCPRRGMSERCPCAGRDGRSDAPKCVASLMERVHCAALNAQCKVTPASLIPTSASNRTKLLRATDLPTWARSAQAVEKDFSCCSRRCHMARAIAHLSLGRILCAFRNQHRCNTANTRPSFKAVHFQHSCSFNARKVNHLRKLKWNGKIHIVDFSRFLACSL</sequence>
<accession>A0A7W6RS58</accession>
<dbReference type="Proteomes" id="UP000533641">
    <property type="component" value="Unassembled WGS sequence"/>
</dbReference>
<proteinExistence type="predicted"/>
<gene>
    <name evidence="1" type="ORF">GGE12_005440</name>
</gene>
<organism evidence="1 2">
    <name type="scientific">Rhizobium mongolense</name>
    <dbReference type="NCBI Taxonomy" id="57676"/>
    <lineage>
        <taxon>Bacteria</taxon>
        <taxon>Pseudomonadati</taxon>
        <taxon>Pseudomonadota</taxon>
        <taxon>Alphaproteobacteria</taxon>
        <taxon>Hyphomicrobiales</taxon>
        <taxon>Rhizobiaceae</taxon>
        <taxon>Rhizobium/Agrobacterium group</taxon>
        <taxon>Rhizobium</taxon>
    </lineage>
</organism>
<evidence type="ECO:0000313" key="1">
    <source>
        <dbReference type="EMBL" id="MBB4277631.1"/>
    </source>
</evidence>
<reference evidence="1 2" key="1">
    <citation type="submission" date="2020-08" db="EMBL/GenBank/DDBJ databases">
        <title>Genomic Encyclopedia of Type Strains, Phase IV (KMG-V): Genome sequencing to study the core and pangenomes of soil and plant-associated prokaryotes.</title>
        <authorList>
            <person name="Whitman W."/>
        </authorList>
    </citation>
    <scope>NUCLEOTIDE SEQUENCE [LARGE SCALE GENOMIC DNA]</scope>
    <source>
        <strain evidence="1 2">SEMIA 402</strain>
    </source>
</reference>
<dbReference type="AlphaFoldDB" id="A0A7W6RS58"/>
<protein>
    <submittedName>
        <fullName evidence="1">Uncharacterized protein</fullName>
    </submittedName>
</protein>
<evidence type="ECO:0000313" key="2">
    <source>
        <dbReference type="Proteomes" id="UP000533641"/>
    </source>
</evidence>